<comment type="caution">
    <text evidence="2">The sequence shown here is derived from an EMBL/GenBank/DDBJ whole genome shotgun (WGS) entry which is preliminary data.</text>
</comment>
<dbReference type="EMBL" id="JAHRIP010001960">
    <property type="protein sequence ID" value="MEQ2280664.1"/>
    <property type="molecule type" value="Genomic_DNA"/>
</dbReference>
<gene>
    <name evidence="2" type="ORF">AMECASPLE_022185</name>
</gene>
<accession>A0ABV0XGT0</accession>
<reference evidence="2 3" key="1">
    <citation type="submission" date="2021-06" db="EMBL/GenBank/DDBJ databases">
        <authorList>
            <person name="Palmer J.M."/>
        </authorList>
    </citation>
    <scope>NUCLEOTIDE SEQUENCE [LARGE SCALE GENOMIC DNA]</scope>
    <source>
        <strain evidence="2 3">AS_MEX2019</strain>
        <tissue evidence="2">Muscle</tissue>
    </source>
</reference>
<evidence type="ECO:0000256" key="1">
    <source>
        <dbReference type="SAM" id="MobiDB-lite"/>
    </source>
</evidence>
<feature type="region of interest" description="Disordered" evidence="1">
    <location>
        <begin position="23"/>
        <end position="53"/>
    </location>
</feature>
<keyword evidence="3" id="KW-1185">Reference proteome</keyword>
<evidence type="ECO:0000313" key="3">
    <source>
        <dbReference type="Proteomes" id="UP001469553"/>
    </source>
</evidence>
<dbReference type="Proteomes" id="UP001469553">
    <property type="component" value="Unassembled WGS sequence"/>
</dbReference>
<name>A0ABV0XGT0_9TELE</name>
<sequence>MNRFRKWLYKPKAVWNFDPLSEHVKSPKQSNSVDADGRGTAKSECQSVGSLPKHYVAERKEVDHEHNQPKDTAQRYTGLAIQELTFSSAAPQQIVGNMGFAVQRV</sequence>
<organism evidence="2 3">
    <name type="scientific">Ameca splendens</name>
    <dbReference type="NCBI Taxonomy" id="208324"/>
    <lineage>
        <taxon>Eukaryota</taxon>
        <taxon>Metazoa</taxon>
        <taxon>Chordata</taxon>
        <taxon>Craniata</taxon>
        <taxon>Vertebrata</taxon>
        <taxon>Euteleostomi</taxon>
        <taxon>Actinopterygii</taxon>
        <taxon>Neopterygii</taxon>
        <taxon>Teleostei</taxon>
        <taxon>Neoteleostei</taxon>
        <taxon>Acanthomorphata</taxon>
        <taxon>Ovalentaria</taxon>
        <taxon>Atherinomorphae</taxon>
        <taxon>Cyprinodontiformes</taxon>
        <taxon>Goodeidae</taxon>
        <taxon>Ameca</taxon>
    </lineage>
</organism>
<protein>
    <submittedName>
        <fullName evidence="2">Uncharacterized protein</fullName>
    </submittedName>
</protein>
<evidence type="ECO:0000313" key="2">
    <source>
        <dbReference type="EMBL" id="MEQ2280664.1"/>
    </source>
</evidence>
<proteinExistence type="predicted"/>